<dbReference type="RefSeq" id="WP_108106287.1">
    <property type="nucleotide sequence ID" value="NZ_QASN01000011.1"/>
</dbReference>
<evidence type="ECO:0000256" key="1">
    <source>
        <dbReference type="SAM" id="SignalP"/>
    </source>
</evidence>
<reference evidence="3 4" key="1">
    <citation type="submission" date="2018-04" db="EMBL/GenBank/DDBJ databases">
        <title>Pseudomonas sp. nov., isolated from mangrove soil.</title>
        <authorList>
            <person name="Chen C."/>
        </authorList>
    </citation>
    <scope>NUCLEOTIDE SEQUENCE [LARGE SCALE GENOMIC DNA]</scope>
    <source>
        <strain evidence="3 4">TC-11</strain>
    </source>
</reference>
<dbReference type="Proteomes" id="UP000244064">
    <property type="component" value="Unassembled WGS sequence"/>
</dbReference>
<gene>
    <name evidence="3" type="ORF">DBO85_06100</name>
</gene>
<dbReference type="Pfam" id="PF20091">
    <property type="entry name" value="Abhydrolase_10"/>
    <property type="match status" value="1"/>
</dbReference>
<evidence type="ECO:0000313" key="3">
    <source>
        <dbReference type="EMBL" id="PTU75120.1"/>
    </source>
</evidence>
<keyword evidence="1" id="KW-0732">Signal</keyword>
<accession>A0A2T5PBI8</accession>
<feature type="signal peptide" evidence="1">
    <location>
        <begin position="1"/>
        <end position="31"/>
    </location>
</feature>
<name>A0A2T5PBI8_9PSED</name>
<comment type="caution">
    <text evidence="3">The sequence shown here is derived from an EMBL/GenBank/DDBJ whole genome shotgun (WGS) entry which is preliminary data.</text>
</comment>
<dbReference type="InterPro" id="IPR045394">
    <property type="entry name" value="Abhydrolase_dom"/>
</dbReference>
<keyword evidence="4" id="KW-1185">Reference proteome</keyword>
<protein>
    <recommendedName>
        <fullName evidence="2">Alpha/beta hydrolase domain-containing protein</fullName>
    </recommendedName>
</protein>
<evidence type="ECO:0000313" key="4">
    <source>
        <dbReference type="Proteomes" id="UP000244064"/>
    </source>
</evidence>
<feature type="domain" description="Alpha/beta hydrolase" evidence="2">
    <location>
        <begin position="43"/>
        <end position="461"/>
    </location>
</feature>
<evidence type="ECO:0000259" key="2">
    <source>
        <dbReference type="Pfam" id="PF20091"/>
    </source>
</evidence>
<dbReference type="OrthoDB" id="1971292at2"/>
<dbReference type="AlphaFoldDB" id="A0A2T5PBI8"/>
<proteinExistence type="predicted"/>
<dbReference type="ESTHER" id="9psed-a0a2t5pbi8">
    <property type="family name" value="Abhydrolase_10"/>
</dbReference>
<sequence>MRSTPVSRAVRGRWLLAVGASLLLGSTGALAEVASPKVSLVPVTVPLGDPSRDYPQFASAMDLASQGYVEKEFFIEGKARRYDTPELNNAILMSSGHPYRTRLLVRHPTSAKKFNGVVIVEWLNVTAGHDLDVLWLTTAEHLMREGYAYVGVSAQQVGLNAPLTGLRAWSPTRYSSLDVTDGGSILDDSLSFDIYSQAVQAVRNAGSSKALGPLKPVTVIAAGASQSQSFLRRYHNSVEPLTEGLIDGYFMYLGIAGTLRTDLKPKIFSLDTETDVLLLGRFPSRQADSDKLRTWEVAGASHVGYTNPSPRAPIMERDQLPVADNSQCTLPALSHVPTAHVARAGVDHLTRWVIKGTPPPTAPRIEIAAVTPTGVTAARDAYGNALGGIRLAEHAVPIATNTGLNAGPGYCFLNGSHVRFSDDVLRDLYWTPGQYVHKVTQVTMNNLKAGYITPADALATVRQAAKREITKRRR</sequence>
<organism evidence="3 4">
    <name type="scientific">Pseudomonas mangrovi</name>
    <dbReference type="NCBI Taxonomy" id="2161748"/>
    <lineage>
        <taxon>Bacteria</taxon>
        <taxon>Pseudomonadati</taxon>
        <taxon>Pseudomonadota</taxon>
        <taxon>Gammaproteobacteria</taxon>
        <taxon>Pseudomonadales</taxon>
        <taxon>Pseudomonadaceae</taxon>
        <taxon>Pseudomonas</taxon>
    </lineage>
</organism>
<feature type="chain" id="PRO_5015580232" description="Alpha/beta hydrolase domain-containing protein" evidence="1">
    <location>
        <begin position="32"/>
        <end position="474"/>
    </location>
</feature>
<dbReference type="EMBL" id="QASN01000011">
    <property type="protein sequence ID" value="PTU75120.1"/>
    <property type="molecule type" value="Genomic_DNA"/>
</dbReference>